<protein>
    <submittedName>
        <fullName evidence="1">Uncharacterized protein</fullName>
    </submittedName>
</protein>
<dbReference type="AlphaFoldDB" id="A0A6B1D4M8"/>
<gene>
    <name evidence="1" type="ORF">F4X14_07755</name>
</gene>
<reference evidence="1" key="1">
    <citation type="submission" date="2019-09" db="EMBL/GenBank/DDBJ databases">
        <title>Characterisation of the sponge microbiome using genome-centric metagenomics.</title>
        <authorList>
            <person name="Engelberts J.P."/>
            <person name="Robbins S.J."/>
            <person name="De Goeij J.M."/>
            <person name="Aranda M."/>
            <person name="Bell S.C."/>
            <person name="Webster N.S."/>
        </authorList>
    </citation>
    <scope>NUCLEOTIDE SEQUENCE</scope>
    <source>
        <strain evidence="1">SB0661_bin_32</strain>
    </source>
</reference>
<dbReference type="EMBL" id="VXMH01000035">
    <property type="protein sequence ID" value="MYC94851.1"/>
    <property type="molecule type" value="Genomic_DNA"/>
</dbReference>
<sequence length="140" mass="16561">MAESDYPRSFWRRYAERHPQTPKAHRFLGKDWNRVWGAGWAAHYDFKGVGFKVTVTQYLSKTGVVTYLSYEEGKEWSARLPSYKRAFKEAFNAKTDSDGRLCATRLVLPGGISNPDNWDLMIDWMEYHRQEYERILRSQQ</sequence>
<comment type="caution">
    <text evidence="1">The sequence shown here is derived from an EMBL/GenBank/DDBJ whole genome shotgun (WGS) entry which is preliminary data.</text>
</comment>
<organism evidence="1">
    <name type="scientific">Caldilineaceae bacterium SB0661_bin_32</name>
    <dbReference type="NCBI Taxonomy" id="2605255"/>
    <lineage>
        <taxon>Bacteria</taxon>
        <taxon>Bacillati</taxon>
        <taxon>Chloroflexota</taxon>
        <taxon>Caldilineae</taxon>
        <taxon>Caldilineales</taxon>
        <taxon>Caldilineaceae</taxon>
    </lineage>
</organism>
<name>A0A6B1D4M8_9CHLR</name>
<accession>A0A6B1D4M8</accession>
<proteinExistence type="predicted"/>
<evidence type="ECO:0000313" key="1">
    <source>
        <dbReference type="EMBL" id="MYC94851.1"/>
    </source>
</evidence>